<dbReference type="AlphaFoldDB" id="K6YXC4"/>
<reference evidence="2 3" key="1">
    <citation type="journal article" date="2017" name="Antonie Van Leeuwenhoek">
        <title>Rhizobium rhizosphaerae sp. nov., a novel species isolated from rice rhizosphere.</title>
        <authorList>
            <person name="Zhao J.J."/>
            <person name="Zhang J."/>
            <person name="Zhang R.J."/>
            <person name="Zhang C.W."/>
            <person name="Yin H.Q."/>
            <person name="Zhang X.X."/>
        </authorList>
    </citation>
    <scope>NUCLEOTIDE SEQUENCE [LARGE SCALE GENOMIC DNA]</scope>
    <source>
        <strain evidence="2 3">E3</strain>
    </source>
</reference>
<organism evidence="2 3">
    <name type="scientific">Aliiglaciecola lipolytica E3</name>
    <dbReference type="NCBI Taxonomy" id="1127673"/>
    <lineage>
        <taxon>Bacteria</taxon>
        <taxon>Pseudomonadati</taxon>
        <taxon>Pseudomonadota</taxon>
        <taxon>Gammaproteobacteria</taxon>
        <taxon>Alteromonadales</taxon>
        <taxon>Alteromonadaceae</taxon>
        <taxon>Aliiglaciecola</taxon>
    </lineage>
</organism>
<accession>K6YXC4</accession>
<name>K6YXC4_9ALTE</name>
<protein>
    <submittedName>
        <fullName evidence="2">Transcription negative regulator ChrR</fullName>
    </submittedName>
</protein>
<dbReference type="RefSeq" id="WP_008845689.1">
    <property type="nucleotide sequence ID" value="NZ_BAEN01000064.1"/>
</dbReference>
<dbReference type="Gene3D" id="2.60.120.10">
    <property type="entry name" value="Jelly Rolls"/>
    <property type="match status" value="1"/>
</dbReference>
<comment type="caution">
    <text evidence="2">The sequence shown here is derived from an EMBL/GenBank/DDBJ whole genome shotgun (WGS) entry which is preliminary data.</text>
</comment>
<evidence type="ECO:0000259" key="1">
    <source>
        <dbReference type="Pfam" id="PF12973"/>
    </source>
</evidence>
<dbReference type="InterPro" id="IPR041916">
    <property type="entry name" value="Anti_sigma_zinc_sf"/>
</dbReference>
<dbReference type="NCBIfam" id="TIGR02451">
    <property type="entry name" value="anti_sig_ChrR"/>
    <property type="match status" value="1"/>
</dbReference>
<feature type="domain" description="ChrR-like cupin" evidence="1">
    <location>
        <begin position="137"/>
        <end position="198"/>
    </location>
</feature>
<dbReference type="InterPro" id="IPR014710">
    <property type="entry name" value="RmlC-like_jellyroll"/>
</dbReference>
<proteinExistence type="predicted"/>
<dbReference type="EMBL" id="BAEN01000064">
    <property type="protein sequence ID" value="GAC15885.1"/>
    <property type="molecule type" value="Genomic_DNA"/>
</dbReference>
<evidence type="ECO:0000313" key="3">
    <source>
        <dbReference type="Proteomes" id="UP000006334"/>
    </source>
</evidence>
<dbReference type="InterPro" id="IPR025979">
    <property type="entry name" value="ChrR-like_cupin_dom"/>
</dbReference>
<dbReference type="eggNOG" id="COG3806">
    <property type="taxonomic scope" value="Bacteria"/>
</dbReference>
<gene>
    <name evidence="2" type="ORF">GLIP_3271</name>
</gene>
<dbReference type="InterPro" id="IPR011051">
    <property type="entry name" value="RmlC_Cupin_sf"/>
</dbReference>
<sequence>MINYHPTEEQLSEFAQGLSSPALALVISAHIDMCGKCQKHVARLESDSAKAVFEDQINIAANQPKEFASMLADITCLPVSESPSATPKESMIELDGRKFAVPRALKRYVDKTGNWSHLLGNLWQAPVDLGPIGKAHFIFMQKNGRVPEHTHRGTELTLVIDGEFSDGISHYDTGDFILMNSDNTHAPHSEASEGCLVFSIVDAPLHFTSGIARLLNPFSHLFF</sequence>
<dbReference type="InterPro" id="IPR012807">
    <property type="entry name" value="Anti-sigma_ChrR"/>
</dbReference>
<dbReference type="Pfam" id="PF12973">
    <property type="entry name" value="Cupin_7"/>
    <property type="match status" value="1"/>
</dbReference>
<dbReference type="SUPFAM" id="SSF51182">
    <property type="entry name" value="RmlC-like cupins"/>
    <property type="match status" value="1"/>
</dbReference>
<dbReference type="Proteomes" id="UP000006334">
    <property type="component" value="Unassembled WGS sequence"/>
</dbReference>
<dbReference type="STRING" id="1127673.GLIP_3271"/>
<dbReference type="Gene3D" id="1.10.10.1320">
    <property type="entry name" value="Anti-sigma factor, zinc-finger domain"/>
    <property type="match status" value="1"/>
</dbReference>
<evidence type="ECO:0000313" key="2">
    <source>
        <dbReference type="EMBL" id="GAC15885.1"/>
    </source>
</evidence>
<keyword evidence="3" id="KW-1185">Reference proteome</keyword>
<dbReference type="OrthoDB" id="2988517at2"/>